<dbReference type="Proteomes" id="UP001238088">
    <property type="component" value="Unassembled WGS sequence"/>
</dbReference>
<comment type="caution">
    <text evidence="1">The sequence shown here is derived from an EMBL/GenBank/DDBJ whole genome shotgun (WGS) entry which is preliminary data.</text>
</comment>
<evidence type="ECO:0000313" key="2">
    <source>
        <dbReference type="Proteomes" id="UP001238088"/>
    </source>
</evidence>
<organism evidence="1 2">
    <name type="scientific">Cytobacillus purgationiresistens</name>
    <dbReference type="NCBI Taxonomy" id="863449"/>
    <lineage>
        <taxon>Bacteria</taxon>
        <taxon>Bacillati</taxon>
        <taxon>Bacillota</taxon>
        <taxon>Bacilli</taxon>
        <taxon>Bacillales</taxon>
        <taxon>Bacillaceae</taxon>
        <taxon>Cytobacillus</taxon>
    </lineage>
</organism>
<evidence type="ECO:0000313" key="1">
    <source>
        <dbReference type="EMBL" id="MDQ0273162.1"/>
    </source>
</evidence>
<dbReference type="EMBL" id="JAUSUB010000034">
    <property type="protein sequence ID" value="MDQ0273162.1"/>
    <property type="molecule type" value="Genomic_DNA"/>
</dbReference>
<sequence length="33" mass="3683">MNKQLNDLVKKLVAQGIDATICKKPKCEQIKAI</sequence>
<accession>A0ABU0APE3</accession>
<protein>
    <submittedName>
        <fullName evidence="1">Uncharacterized protein</fullName>
    </submittedName>
</protein>
<reference evidence="1 2" key="1">
    <citation type="submission" date="2023-07" db="EMBL/GenBank/DDBJ databases">
        <title>Genomic Encyclopedia of Type Strains, Phase IV (KMG-IV): sequencing the most valuable type-strain genomes for metagenomic binning, comparative biology and taxonomic classification.</title>
        <authorList>
            <person name="Goeker M."/>
        </authorList>
    </citation>
    <scope>NUCLEOTIDE SEQUENCE [LARGE SCALE GENOMIC DNA]</scope>
    <source>
        <strain evidence="1 2">DSM 23494</strain>
    </source>
</reference>
<gene>
    <name evidence="1" type="ORF">J2S17_005083</name>
</gene>
<name>A0ABU0APE3_9BACI</name>
<proteinExistence type="predicted"/>
<keyword evidence="2" id="KW-1185">Reference proteome</keyword>